<name>A0A9Q2NZY0_9RHOB</name>
<dbReference type="Pfam" id="PF06935">
    <property type="entry name" value="DUF1284"/>
    <property type="match status" value="1"/>
</dbReference>
<evidence type="ECO:0000313" key="2">
    <source>
        <dbReference type="EMBL" id="MBM2419574.1"/>
    </source>
</evidence>
<dbReference type="RefSeq" id="WP_088716879.1">
    <property type="nucleotide sequence ID" value="NZ_JAFBWU010000021.1"/>
</dbReference>
<dbReference type="Proteomes" id="UP000809440">
    <property type="component" value="Unassembled WGS sequence"/>
</dbReference>
<comment type="caution">
    <text evidence="1">The sequence shown here is derived from an EMBL/GenBank/DDBJ whole genome shotgun (WGS) entry which is preliminary data.</text>
</comment>
<gene>
    <name evidence="1" type="ORF">JQX41_21570</name>
    <name evidence="2" type="ORF">JQX48_21590</name>
</gene>
<proteinExistence type="predicted"/>
<evidence type="ECO:0000313" key="4">
    <source>
        <dbReference type="Proteomes" id="UP000809440"/>
    </source>
</evidence>
<evidence type="ECO:0000313" key="3">
    <source>
        <dbReference type="Proteomes" id="UP000755667"/>
    </source>
</evidence>
<dbReference type="Proteomes" id="UP000755667">
    <property type="component" value="Unassembled WGS sequence"/>
</dbReference>
<dbReference type="InterPro" id="IPR009702">
    <property type="entry name" value="DUF1284"/>
</dbReference>
<evidence type="ECO:0000313" key="1">
    <source>
        <dbReference type="EMBL" id="MBM2414903.1"/>
    </source>
</evidence>
<accession>A0A9Q2NZY0</accession>
<dbReference type="GeneID" id="68872781"/>
<protein>
    <submittedName>
        <fullName evidence="1">DUF1284 domain-containing protein</fullName>
    </submittedName>
</protein>
<organism evidence="1 3">
    <name type="scientific">Marivita cryptomonadis</name>
    <dbReference type="NCBI Taxonomy" id="505252"/>
    <lineage>
        <taxon>Bacteria</taxon>
        <taxon>Pseudomonadati</taxon>
        <taxon>Pseudomonadota</taxon>
        <taxon>Alphaproteobacteria</taxon>
        <taxon>Rhodobacterales</taxon>
        <taxon>Roseobacteraceae</taxon>
        <taxon>Marivita</taxon>
    </lineage>
</organism>
<dbReference type="EMBL" id="JAFBXF010000021">
    <property type="protein sequence ID" value="MBM2419574.1"/>
    <property type="molecule type" value="Genomic_DNA"/>
</dbReference>
<dbReference type="AlphaFoldDB" id="A0A9Q2NZY0"/>
<sequence>MIELRAHHLLCMLTFAGKGYSPGFVAKFHSVARAINQGTPVKIIAGPDELCACVIAEDPEPHCHNASVTARDLTAARDVGDKLGIVIEPGTILSFDNQTIALMRSWFRSGITRRACIECQWHELCTRLAEDDFAGCELEGTRG</sequence>
<reference evidence="1 4" key="1">
    <citation type="submission" date="2021-01" db="EMBL/GenBank/DDBJ databases">
        <title>Diatom-associated Roseobacters Show Island Model of Population Structure.</title>
        <authorList>
            <person name="Qu L."/>
            <person name="Feng X."/>
            <person name="Chen Y."/>
            <person name="Li L."/>
            <person name="Wang X."/>
            <person name="Hu Z."/>
            <person name="Wang H."/>
            <person name="Luo H."/>
        </authorList>
    </citation>
    <scope>NUCLEOTIDE SEQUENCE</scope>
    <source>
        <strain evidence="2 4">CC28-63</strain>
        <strain evidence="1">CC28-69</strain>
    </source>
</reference>
<keyword evidence="4" id="KW-1185">Reference proteome</keyword>
<dbReference type="EMBL" id="JAFBXE010000021">
    <property type="protein sequence ID" value="MBM2414903.1"/>
    <property type="molecule type" value="Genomic_DNA"/>
</dbReference>